<keyword evidence="5" id="KW-0187">Copper transport</keyword>
<sequence>MAADPDAARQLEKPMVQRLLNLAEYYKAIGTSEGPEARQPGPLAIRPRPHRHRHEHGHHLAAVLDSATLQLSPLLFHGLKPTTAGQYAWACIAFALLAVLTRARVNLKTVLERSVWIPPRLDAEQPLLREHEKAAAKAENPPVSGTRPVGLCGVRGELWRTWSAWRSTLLLQRLGTTSYEILLVGFGYILMLAVMTMNVGYFLSVLGGIYVGTFVLGAATAAADNTLQHC</sequence>
<accession>A0AA40E213</accession>
<gene>
    <name evidence="6" type="ORF">B0H67DRAFT_640673</name>
</gene>
<keyword evidence="5" id="KW-0406">Ion transport</keyword>
<comment type="similarity">
    <text evidence="5">Belongs to the copper transporter (Ctr) (TC 1.A.56) family. SLC31A subfamily.</text>
</comment>
<evidence type="ECO:0000256" key="1">
    <source>
        <dbReference type="ARBA" id="ARBA00004141"/>
    </source>
</evidence>
<evidence type="ECO:0000256" key="4">
    <source>
        <dbReference type="ARBA" id="ARBA00023136"/>
    </source>
</evidence>
<keyword evidence="2 5" id="KW-0812">Transmembrane</keyword>
<feature type="transmembrane region" description="Helical" evidence="5">
    <location>
        <begin position="209"/>
        <end position="227"/>
    </location>
</feature>
<feature type="transmembrane region" description="Helical" evidence="5">
    <location>
        <begin position="84"/>
        <end position="103"/>
    </location>
</feature>
<keyword evidence="7" id="KW-1185">Reference proteome</keyword>
<dbReference type="InterPro" id="IPR007274">
    <property type="entry name" value="Cop_transporter"/>
</dbReference>
<name>A0AA40E213_9PEZI</name>
<evidence type="ECO:0000256" key="2">
    <source>
        <dbReference type="ARBA" id="ARBA00022692"/>
    </source>
</evidence>
<keyword evidence="5" id="KW-0813">Transport</keyword>
<dbReference type="GO" id="GO:0005886">
    <property type="term" value="C:plasma membrane"/>
    <property type="evidence" value="ECO:0007669"/>
    <property type="project" value="TreeGrafter"/>
</dbReference>
<comment type="subcellular location">
    <subcellularLocation>
        <location evidence="1 5">Membrane</location>
        <topology evidence="1 5">Multi-pass membrane protein</topology>
    </subcellularLocation>
</comment>
<proteinExistence type="inferred from homology"/>
<dbReference type="GO" id="GO:0005375">
    <property type="term" value="F:copper ion transmembrane transporter activity"/>
    <property type="evidence" value="ECO:0007669"/>
    <property type="project" value="UniProtKB-UniRule"/>
</dbReference>
<organism evidence="6 7">
    <name type="scientific">Lasiosphaeris hirsuta</name>
    <dbReference type="NCBI Taxonomy" id="260670"/>
    <lineage>
        <taxon>Eukaryota</taxon>
        <taxon>Fungi</taxon>
        <taxon>Dikarya</taxon>
        <taxon>Ascomycota</taxon>
        <taxon>Pezizomycotina</taxon>
        <taxon>Sordariomycetes</taxon>
        <taxon>Sordariomycetidae</taxon>
        <taxon>Sordariales</taxon>
        <taxon>Lasiosphaeriaceae</taxon>
        <taxon>Lasiosphaeris</taxon>
    </lineage>
</organism>
<dbReference type="PANTHER" id="PTHR12483:SF27">
    <property type="entry name" value="COPPER TRANSPORT PROTEIN CTR1"/>
    <property type="match status" value="1"/>
</dbReference>
<comment type="caution">
    <text evidence="6">The sequence shown here is derived from an EMBL/GenBank/DDBJ whole genome shotgun (WGS) entry which is preliminary data.</text>
</comment>
<dbReference type="Proteomes" id="UP001172102">
    <property type="component" value="Unassembled WGS sequence"/>
</dbReference>
<evidence type="ECO:0000256" key="3">
    <source>
        <dbReference type="ARBA" id="ARBA00022989"/>
    </source>
</evidence>
<dbReference type="AlphaFoldDB" id="A0AA40E213"/>
<keyword evidence="4 5" id="KW-0472">Membrane</keyword>
<evidence type="ECO:0000313" key="7">
    <source>
        <dbReference type="Proteomes" id="UP001172102"/>
    </source>
</evidence>
<evidence type="ECO:0000256" key="5">
    <source>
        <dbReference type="RuleBase" id="RU367022"/>
    </source>
</evidence>
<reference evidence="6" key="1">
    <citation type="submission" date="2023-06" db="EMBL/GenBank/DDBJ databases">
        <title>Genome-scale phylogeny and comparative genomics of the fungal order Sordariales.</title>
        <authorList>
            <consortium name="Lawrence Berkeley National Laboratory"/>
            <person name="Hensen N."/>
            <person name="Bonometti L."/>
            <person name="Westerberg I."/>
            <person name="Brannstrom I.O."/>
            <person name="Guillou S."/>
            <person name="Cros-Aarteil S."/>
            <person name="Calhoun S."/>
            <person name="Haridas S."/>
            <person name="Kuo A."/>
            <person name="Mondo S."/>
            <person name="Pangilinan J."/>
            <person name="Riley R."/>
            <person name="Labutti K."/>
            <person name="Andreopoulos B."/>
            <person name="Lipzen A."/>
            <person name="Chen C."/>
            <person name="Yanf M."/>
            <person name="Daum C."/>
            <person name="Ng V."/>
            <person name="Clum A."/>
            <person name="Steindorff A."/>
            <person name="Ohm R."/>
            <person name="Martin F."/>
            <person name="Silar P."/>
            <person name="Natvig D."/>
            <person name="Lalanne C."/>
            <person name="Gautier V."/>
            <person name="Ament-Velasquez S.L."/>
            <person name="Kruys A."/>
            <person name="Hutchinson M.I."/>
            <person name="Powell A.J."/>
            <person name="Barry K."/>
            <person name="Miller A.N."/>
            <person name="Grigoriev I.V."/>
            <person name="Debuchy R."/>
            <person name="Gladieux P."/>
            <person name="Thoren M.H."/>
            <person name="Johannesson H."/>
        </authorList>
    </citation>
    <scope>NUCLEOTIDE SEQUENCE</scope>
    <source>
        <strain evidence="6">SMH4607-1</strain>
    </source>
</reference>
<evidence type="ECO:0000313" key="6">
    <source>
        <dbReference type="EMBL" id="KAK0724100.1"/>
    </source>
</evidence>
<dbReference type="PANTHER" id="PTHR12483">
    <property type="entry name" value="SOLUTE CARRIER FAMILY 31 COPPER TRANSPORTERS"/>
    <property type="match status" value="1"/>
</dbReference>
<protein>
    <recommendedName>
        <fullName evidence="5">Copper transport protein</fullName>
    </recommendedName>
</protein>
<dbReference type="Pfam" id="PF04145">
    <property type="entry name" value="Ctr"/>
    <property type="match status" value="1"/>
</dbReference>
<keyword evidence="3 5" id="KW-1133">Transmembrane helix</keyword>
<dbReference type="EMBL" id="JAUKUA010000002">
    <property type="protein sequence ID" value="KAK0724100.1"/>
    <property type="molecule type" value="Genomic_DNA"/>
</dbReference>
<keyword evidence="5" id="KW-0186">Copper</keyword>